<dbReference type="EMBL" id="JANKHH010000005">
    <property type="protein sequence ID" value="MCR2834132.1"/>
    <property type="molecule type" value="Genomic_DNA"/>
</dbReference>
<reference evidence="1 2" key="1">
    <citation type="submission" date="2022-08" db="EMBL/GenBank/DDBJ databases">
        <title>Polyphasic taxonomy analysis of Qipengyuania sp.RS5-5.</title>
        <authorList>
            <person name="Xamxidin M."/>
            <person name="Wu M."/>
        </authorList>
    </citation>
    <scope>NUCLEOTIDE SEQUENCE [LARGE SCALE GENOMIC DNA]</scope>
    <source>
        <strain evidence="1 2">RS5-5</strain>
    </source>
</reference>
<dbReference type="InterPro" id="IPR011664">
    <property type="entry name" value="Abi_system_AbiD/AbiF-like"/>
</dbReference>
<proteinExistence type="predicted"/>
<gene>
    <name evidence="1" type="ORF">NSO95_09275</name>
</gene>
<dbReference type="Proteomes" id="UP001206067">
    <property type="component" value="Unassembled WGS sequence"/>
</dbReference>
<name>A0ABT1XR98_9SPHN</name>
<evidence type="ECO:0000313" key="2">
    <source>
        <dbReference type="Proteomes" id="UP001206067"/>
    </source>
</evidence>
<keyword evidence="2" id="KW-1185">Reference proteome</keyword>
<comment type="caution">
    <text evidence="1">The sequence shown here is derived from an EMBL/GenBank/DDBJ whole genome shotgun (WGS) entry which is preliminary data.</text>
</comment>
<accession>A0ABT1XR98</accession>
<protein>
    <submittedName>
        <fullName evidence="1">Abi family protein</fullName>
    </submittedName>
</protein>
<dbReference type="Pfam" id="PF07751">
    <property type="entry name" value="Abi_2"/>
    <property type="match status" value="1"/>
</dbReference>
<organism evidence="1 2">
    <name type="scientific">Parerythrobacter lacustris</name>
    <dbReference type="NCBI Taxonomy" id="2969984"/>
    <lineage>
        <taxon>Bacteria</taxon>
        <taxon>Pseudomonadati</taxon>
        <taxon>Pseudomonadota</taxon>
        <taxon>Alphaproteobacteria</taxon>
        <taxon>Sphingomonadales</taxon>
        <taxon>Erythrobacteraceae</taxon>
        <taxon>Parerythrobacter</taxon>
    </lineage>
</organism>
<sequence>MIYQGGSMLFSKPATTIEQQLEFLKDRGMGGDVELQRRWLETVGYYRLSAYWLPFETAPAVGQTRTKRFRDGVEFEQIVDIYVFDRKLRLLVMEAIERIEIALRSRWTNRLSLASGAHAYLDADVFSGGFDHPLRVSQLSGRVKSSREVFVEHYQKRYRRPFLPPLWIVSELMTLGELSRWIADTEDRSLQSDLAKDIGLPSSTTLIGTLHLLSYVRNICAHHGRLWNRKTAKRLPLIKRFQSDLVVTETVTKGGIQRQPDNYIYNVLVALTRLIRHQSPDSSYPDRVVELMRKRSNADLSAMGFPEDWLERPCWVLKAN</sequence>
<evidence type="ECO:0000313" key="1">
    <source>
        <dbReference type="EMBL" id="MCR2834132.1"/>
    </source>
</evidence>
<dbReference type="RefSeq" id="WP_257595937.1">
    <property type="nucleotide sequence ID" value="NZ_JANKHH010000005.1"/>
</dbReference>